<dbReference type="EMBL" id="JAGSOJ010000001">
    <property type="protein sequence ID" value="MCM1988542.1"/>
    <property type="molecule type" value="Genomic_DNA"/>
</dbReference>
<comment type="caution">
    <text evidence="3">The sequence shown here is derived from an EMBL/GenBank/DDBJ whole genome shotgun (WGS) entry which is preliminary data.</text>
</comment>
<dbReference type="PANTHER" id="PTHR38435">
    <property type="match status" value="1"/>
</dbReference>
<dbReference type="SUPFAM" id="SSF50891">
    <property type="entry name" value="Cyclophilin-like"/>
    <property type="match status" value="1"/>
</dbReference>
<dbReference type="AlphaFoldDB" id="A0A9J6NX20"/>
<evidence type="ECO:0000313" key="4">
    <source>
        <dbReference type="Proteomes" id="UP001056429"/>
    </source>
</evidence>
<feature type="domain" description="6-phospho-N-acetylmuramidase C-terminal" evidence="1">
    <location>
        <begin position="244"/>
        <end position="357"/>
    </location>
</feature>
<dbReference type="Pfam" id="PF05913">
    <property type="entry name" value="MupG_C"/>
    <property type="match status" value="1"/>
</dbReference>
<dbReference type="InterPro" id="IPR043894">
    <property type="entry name" value="MupG_C"/>
</dbReference>
<dbReference type="Proteomes" id="UP001056429">
    <property type="component" value="Unassembled WGS sequence"/>
</dbReference>
<feature type="domain" description="6-phospho-N-acetylmuramidase N-terminal" evidence="2">
    <location>
        <begin position="13"/>
        <end position="223"/>
    </location>
</feature>
<reference evidence="3" key="1">
    <citation type="journal article" date="2021" name="mSystems">
        <title>Bacteria and Archaea Synergistically Convert Glycine Betaine to Biogenic Methane in the Formosa Cold Seep of the South China Sea.</title>
        <authorList>
            <person name="Li L."/>
            <person name="Zhang W."/>
            <person name="Zhang S."/>
            <person name="Song L."/>
            <person name="Sun Q."/>
            <person name="Zhang H."/>
            <person name="Xiang H."/>
            <person name="Dong X."/>
        </authorList>
    </citation>
    <scope>NUCLEOTIDE SEQUENCE</scope>
    <source>
        <strain evidence="3">ZWT</strain>
    </source>
</reference>
<organism evidence="3 4">
    <name type="scientific">Oceanirhabdus seepicola</name>
    <dbReference type="NCBI Taxonomy" id="2828781"/>
    <lineage>
        <taxon>Bacteria</taxon>
        <taxon>Bacillati</taxon>
        <taxon>Bacillota</taxon>
        <taxon>Clostridia</taxon>
        <taxon>Eubacteriales</taxon>
        <taxon>Clostridiaceae</taxon>
        <taxon>Oceanirhabdus</taxon>
    </lineage>
</organism>
<dbReference type="Gene3D" id="3.20.20.70">
    <property type="entry name" value="Aldolase class I"/>
    <property type="match status" value="1"/>
</dbReference>
<dbReference type="Gene3D" id="2.40.100.10">
    <property type="entry name" value="Cyclophilin-like"/>
    <property type="match status" value="1"/>
</dbReference>
<keyword evidence="4" id="KW-1185">Reference proteome</keyword>
<proteinExistence type="predicted"/>
<sequence>MYFIKGLFFILYDSESFERILTQIEIVCKLNYNRIFLRVIAGRERKEYLKEYIYRIMKKSKEKRLNMILQVDEDCINIMEENVYNLKELYLAGVNGIFYKELRNIEQICEISYNEYIHIYVGWEIINEGALKYMGEKGTNFKNLSFVFPQGVRVFSGISVEDMLCTIDIIKNYSSNLCAFLGDEMGTHSLIQDGISTIEGLRDKNSLISYKILNLMGIKKLFIDGTLGFEQLEMINNSSESCCEIRIKLVDNSDELAKRILFSKIHRIASINKNGVMNLGNVKRKMGLSRIENSFKENRINEGDITIDNYLYGINEGELNIYTTNSCGDQRINKIGAIVESELCLLRYITQETLIKFVLIK</sequence>
<dbReference type="PANTHER" id="PTHR38435:SF2">
    <property type="entry name" value="DUF871 DOMAIN-CONTAINING PROTEIN"/>
    <property type="match status" value="1"/>
</dbReference>
<dbReference type="InterPro" id="IPR008589">
    <property type="entry name" value="MupG"/>
</dbReference>
<protein>
    <submittedName>
        <fullName evidence="3">DUF871 family protein</fullName>
    </submittedName>
</protein>
<name>A0A9J6NX20_9CLOT</name>
<evidence type="ECO:0000313" key="3">
    <source>
        <dbReference type="EMBL" id="MCM1988542.1"/>
    </source>
</evidence>
<dbReference type="InterPro" id="IPR017853">
    <property type="entry name" value="GH"/>
</dbReference>
<dbReference type="SUPFAM" id="SSF51445">
    <property type="entry name" value="(Trans)glycosidases"/>
    <property type="match status" value="1"/>
</dbReference>
<evidence type="ECO:0000259" key="2">
    <source>
        <dbReference type="Pfam" id="PF19200"/>
    </source>
</evidence>
<reference evidence="3" key="2">
    <citation type="submission" date="2021-04" db="EMBL/GenBank/DDBJ databases">
        <authorList>
            <person name="Dong X."/>
        </authorList>
    </citation>
    <scope>NUCLEOTIDE SEQUENCE</scope>
    <source>
        <strain evidence="3">ZWT</strain>
    </source>
</reference>
<evidence type="ECO:0000259" key="1">
    <source>
        <dbReference type="Pfam" id="PF05913"/>
    </source>
</evidence>
<dbReference type="InterPro" id="IPR043797">
    <property type="entry name" value="MupG_N"/>
</dbReference>
<accession>A0A9J6NX20</accession>
<dbReference type="Pfam" id="PF19200">
    <property type="entry name" value="MupG_N"/>
    <property type="match status" value="1"/>
</dbReference>
<gene>
    <name evidence="3" type="ORF">KDK92_02235</name>
</gene>
<dbReference type="InterPro" id="IPR013785">
    <property type="entry name" value="Aldolase_TIM"/>
</dbReference>
<dbReference type="InterPro" id="IPR029000">
    <property type="entry name" value="Cyclophilin-like_dom_sf"/>
</dbReference>
<dbReference type="RefSeq" id="WP_250857407.1">
    <property type="nucleotide sequence ID" value="NZ_JAGSOJ010000001.1"/>
</dbReference>